<keyword evidence="4 7" id="KW-1133">Transmembrane helix</keyword>
<dbReference type="InterPro" id="IPR005052">
    <property type="entry name" value="Lectin_leg"/>
</dbReference>
<dbReference type="EMBL" id="JAAVMX010000007">
    <property type="protein sequence ID" value="KAF4506374.1"/>
    <property type="molecule type" value="Genomic_DNA"/>
</dbReference>
<keyword evidence="11" id="KW-1185">Reference proteome</keyword>
<evidence type="ECO:0000313" key="10">
    <source>
        <dbReference type="EMBL" id="KAF4506374.1"/>
    </source>
</evidence>
<evidence type="ECO:0000256" key="5">
    <source>
        <dbReference type="ARBA" id="ARBA00023136"/>
    </source>
</evidence>
<name>A0A8H4LVJ0_9HYPO</name>
<dbReference type="InterPro" id="IPR051136">
    <property type="entry name" value="Intracellular_Lectin-GPT"/>
</dbReference>
<feature type="transmembrane region" description="Helical" evidence="7">
    <location>
        <begin position="398"/>
        <end position="416"/>
    </location>
</feature>
<feature type="signal peptide" evidence="8">
    <location>
        <begin position="1"/>
        <end position="21"/>
    </location>
</feature>
<dbReference type="GO" id="GO:0000139">
    <property type="term" value="C:Golgi membrane"/>
    <property type="evidence" value="ECO:0007669"/>
    <property type="project" value="TreeGrafter"/>
</dbReference>
<feature type="chain" id="PRO_5034384998" description="L-type lectin-like domain-containing protein" evidence="8">
    <location>
        <begin position="22"/>
        <end position="428"/>
    </location>
</feature>
<evidence type="ECO:0000313" key="11">
    <source>
        <dbReference type="Proteomes" id="UP000557566"/>
    </source>
</evidence>
<evidence type="ECO:0000256" key="4">
    <source>
        <dbReference type="ARBA" id="ARBA00022989"/>
    </source>
</evidence>
<dbReference type="GO" id="GO:0005789">
    <property type="term" value="C:endoplasmic reticulum membrane"/>
    <property type="evidence" value="ECO:0007669"/>
    <property type="project" value="TreeGrafter"/>
</dbReference>
<dbReference type="SUPFAM" id="SSF49899">
    <property type="entry name" value="Concanavalin A-like lectins/glucanases"/>
    <property type="match status" value="1"/>
</dbReference>
<dbReference type="Pfam" id="PF03388">
    <property type="entry name" value="Lectin_leg-like"/>
    <property type="match status" value="1"/>
</dbReference>
<sequence>MRVPGLPAALAALLAAHVCRSQSLIPELSFGQSGRLSSDDSPGRIPNFALSGQPQPPQLLSNRLILTPVAPGNQRGAVWAETALTRSAWEADIEFRASGGERGGGNINFWLVRQGGHEVGSNSIYSVGKFDGLALVIDTHGGSGGMVRGFLNDGSVDYAHQQSIDKLAFGQCQYSYRNLGRPTRIKLRQTHDTFKVEVDDHPCFDTTKVSLPAGYHFGITAATPDNPDSFEVFKMVVQSDSTVSSDADAAAQQSTHKHTTQQQQPLKGGASSTMADEPAENFKTSTAQFEDLHKRLQVLMHQLSTVTATLVELQHDDEDRHKQTTKALDALRSQLSGAHQTEDLLGRVKDLEKEVRGMRNDMNKKFSAHHDSFQDYLSDHHANLADVVAESMPGHGKLIVIFVGTQVFLALAYVVYKRRRANSPKKFL</sequence>
<dbReference type="CDD" id="cd06903">
    <property type="entry name" value="lectin_EMP46_EMP47"/>
    <property type="match status" value="1"/>
</dbReference>
<dbReference type="InterPro" id="IPR013320">
    <property type="entry name" value="ConA-like_dom_sf"/>
</dbReference>
<dbReference type="PANTHER" id="PTHR12223:SF28">
    <property type="entry name" value="LECTIN, MANNOSE BINDING 1 LIKE"/>
    <property type="match status" value="1"/>
</dbReference>
<gene>
    <name evidence="10" type="ORF">G6O67_006464</name>
</gene>
<keyword evidence="3 8" id="KW-0732">Signal</keyword>
<evidence type="ECO:0000256" key="7">
    <source>
        <dbReference type="SAM" id="Phobius"/>
    </source>
</evidence>
<dbReference type="PROSITE" id="PS51328">
    <property type="entry name" value="L_LECTIN_LIKE"/>
    <property type="match status" value="1"/>
</dbReference>
<dbReference type="AlphaFoldDB" id="A0A8H4LVJ0"/>
<dbReference type="Gene3D" id="2.60.120.200">
    <property type="match status" value="1"/>
</dbReference>
<dbReference type="InterPro" id="IPR035661">
    <property type="entry name" value="EMP46/EMP47_N"/>
</dbReference>
<protein>
    <recommendedName>
        <fullName evidence="9">L-type lectin-like domain-containing protein</fullName>
    </recommendedName>
</protein>
<evidence type="ECO:0000256" key="1">
    <source>
        <dbReference type="ARBA" id="ARBA00004479"/>
    </source>
</evidence>
<dbReference type="GO" id="GO:0006888">
    <property type="term" value="P:endoplasmic reticulum to Golgi vesicle-mediated transport"/>
    <property type="evidence" value="ECO:0007669"/>
    <property type="project" value="TreeGrafter"/>
</dbReference>
<evidence type="ECO:0000256" key="2">
    <source>
        <dbReference type="ARBA" id="ARBA00022692"/>
    </source>
</evidence>
<comment type="caution">
    <text evidence="10">The sequence shown here is derived from an EMBL/GenBank/DDBJ whole genome shotgun (WGS) entry which is preliminary data.</text>
</comment>
<reference evidence="10 11" key="1">
    <citation type="journal article" date="2020" name="Genome Biol. Evol.">
        <title>A new high-quality draft genome assembly of the Chinese cordyceps Ophiocordyceps sinensis.</title>
        <authorList>
            <person name="Shu R."/>
            <person name="Zhang J."/>
            <person name="Meng Q."/>
            <person name="Zhang H."/>
            <person name="Zhou G."/>
            <person name="Li M."/>
            <person name="Wu P."/>
            <person name="Zhao Y."/>
            <person name="Chen C."/>
            <person name="Qin Q."/>
        </authorList>
    </citation>
    <scope>NUCLEOTIDE SEQUENCE [LARGE SCALE GENOMIC DNA]</scope>
    <source>
        <strain evidence="10 11">IOZ07</strain>
    </source>
</reference>
<keyword evidence="5 7" id="KW-0472">Membrane</keyword>
<organism evidence="10 11">
    <name type="scientific">Ophiocordyceps sinensis</name>
    <dbReference type="NCBI Taxonomy" id="72228"/>
    <lineage>
        <taxon>Eukaryota</taxon>
        <taxon>Fungi</taxon>
        <taxon>Dikarya</taxon>
        <taxon>Ascomycota</taxon>
        <taxon>Pezizomycotina</taxon>
        <taxon>Sordariomycetes</taxon>
        <taxon>Hypocreomycetidae</taxon>
        <taxon>Hypocreales</taxon>
        <taxon>Ophiocordycipitaceae</taxon>
        <taxon>Ophiocordyceps</taxon>
    </lineage>
</organism>
<keyword evidence="2 7" id="KW-0812">Transmembrane</keyword>
<dbReference type="PANTHER" id="PTHR12223">
    <property type="entry name" value="VESICULAR MANNOSE-BINDING LECTIN"/>
    <property type="match status" value="1"/>
</dbReference>
<feature type="domain" description="L-type lectin-like" evidence="9">
    <location>
        <begin position="22"/>
        <end position="240"/>
    </location>
</feature>
<evidence type="ECO:0000256" key="3">
    <source>
        <dbReference type="ARBA" id="ARBA00022729"/>
    </source>
</evidence>
<comment type="subcellular location">
    <subcellularLocation>
        <location evidence="1">Membrane</location>
        <topology evidence="1">Single-pass type I membrane protein</topology>
    </subcellularLocation>
</comment>
<evidence type="ECO:0000256" key="6">
    <source>
        <dbReference type="SAM" id="MobiDB-lite"/>
    </source>
</evidence>
<dbReference type="GO" id="GO:0005793">
    <property type="term" value="C:endoplasmic reticulum-Golgi intermediate compartment"/>
    <property type="evidence" value="ECO:0007669"/>
    <property type="project" value="TreeGrafter"/>
</dbReference>
<feature type="compositionally biased region" description="Low complexity" evidence="6">
    <location>
        <begin position="244"/>
        <end position="264"/>
    </location>
</feature>
<evidence type="ECO:0000259" key="9">
    <source>
        <dbReference type="PROSITE" id="PS51328"/>
    </source>
</evidence>
<dbReference type="GO" id="GO:0005537">
    <property type="term" value="F:D-mannose binding"/>
    <property type="evidence" value="ECO:0007669"/>
    <property type="project" value="TreeGrafter"/>
</dbReference>
<proteinExistence type="predicted"/>
<dbReference type="GO" id="GO:0030134">
    <property type="term" value="C:COPII-coated ER to Golgi transport vesicle"/>
    <property type="evidence" value="ECO:0007669"/>
    <property type="project" value="TreeGrafter"/>
</dbReference>
<dbReference type="OrthoDB" id="10265193at2759"/>
<feature type="region of interest" description="Disordered" evidence="6">
    <location>
        <begin position="244"/>
        <end position="276"/>
    </location>
</feature>
<feature type="region of interest" description="Disordered" evidence="6">
    <location>
        <begin position="31"/>
        <end position="56"/>
    </location>
</feature>
<dbReference type="Proteomes" id="UP000557566">
    <property type="component" value="Unassembled WGS sequence"/>
</dbReference>
<evidence type="ECO:0000256" key="8">
    <source>
        <dbReference type="SAM" id="SignalP"/>
    </source>
</evidence>
<accession>A0A8H4LVJ0</accession>